<comment type="caution">
    <text evidence="2">The sequence shown here is derived from an EMBL/GenBank/DDBJ whole genome shotgun (WGS) entry which is preliminary data.</text>
</comment>
<dbReference type="EMBL" id="ASRX01000054">
    <property type="protein sequence ID" value="EYF02850.1"/>
    <property type="molecule type" value="Genomic_DNA"/>
</dbReference>
<accession>A0A017T1X2</accession>
<keyword evidence="1" id="KW-0812">Transmembrane</keyword>
<dbReference type="RefSeq" id="WP_044246950.1">
    <property type="nucleotide sequence ID" value="NZ_ASRX01000054.1"/>
</dbReference>
<reference evidence="2 3" key="1">
    <citation type="submission" date="2013-05" db="EMBL/GenBank/DDBJ databases">
        <title>Genome assembly of Chondromyces apiculatus DSM 436.</title>
        <authorList>
            <person name="Sharma G."/>
            <person name="Khatri I."/>
            <person name="Kaur C."/>
            <person name="Mayilraj S."/>
            <person name="Subramanian S."/>
        </authorList>
    </citation>
    <scope>NUCLEOTIDE SEQUENCE [LARGE SCALE GENOMIC DNA]</scope>
    <source>
        <strain evidence="2 3">DSM 436</strain>
    </source>
</reference>
<sequence>MGKLTTAPEILQGLGLAPGFGSPLFGSSNRAEGVKSAPAVSAEAPLTNDANDALSVANRITALSFGAAAATLLLGWMLLPRRAKRREANPLGLARDIVLGATLTSGVASLIGSELRRRQPDDAHLLAGDTTKPALATSPVAQTAQRVLTTAGPVEIALAGAAVGITAVLALKSGQAPDRWSFLSRLLP</sequence>
<proteinExistence type="predicted"/>
<dbReference type="Proteomes" id="UP000019678">
    <property type="component" value="Unassembled WGS sequence"/>
</dbReference>
<dbReference type="OrthoDB" id="5524320at2"/>
<evidence type="ECO:0000313" key="3">
    <source>
        <dbReference type="Proteomes" id="UP000019678"/>
    </source>
</evidence>
<evidence type="ECO:0000313" key="2">
    <source>
        <dbReference type="EMBL" id="EYF02850.1"/>
    </source>
</evidence>
<organism evidence="2 3">
    <name type="scientific">Chondromyces apiculatus DSM 436</name>
    <dbReference type="NCBI Taxonomy" id="1192034"/>
    <lineage>
        <taxon>Bacteria</taxon>
        <taxon>Pseudomonadati</taxon>
        <taxon>Myxococcota</taxon>
        <taxon>Polyangia</taxon>
        <taxon>Polyangiales</taxon>
        <taxon>Polyangiaceae</taxon>
        <taxon>Chondromyces</taxon>
    </lineage>
</organism>
<feature type="transmembrane region" description="Helical" evidence="1">
    <location>
        <begin position="60"/>
        <end position="79"/>
    </location>
</feature>
<keyword evidence="3" id="KW-1185">Reference proteome</keyword>
<gene>
    <name evidence="2" type="ORF">CAP_6430</name>
</gene>
<protein>
    <submittedName>
        <fullName evidence="2">Uncharacterized protein</fullName>
    </submittedName>
</protein>
<evidence type="ECO:0000256" key="1">
    <source>
        <dbReference type="SAM" id="Phobius"/>
    </source>
</evidence>
<name>A0A017T1X2_9BACT</name>
<dbReference type="AlphaFoldDB" id="A0A017T1X2"/>
<keyword evidence="1" id="KW-0472">Membrane</keyword>
<keyword evidence="1" id="KW-1133">Transmembrane helix</keyword>